<feature type="domain" description="Flagellar motor switch protein FliN-like C-terminal" evidence="2">
    <location>
        <begin position="12"/>
        <end position="84"/>
    </location>
</feature>
<sequence>MPDPASLSEDVLTGVSVDVRVCVGGARPTVKQLMELGPDAVLPLDSQIDDPVEVYVGEKLIAKGFLETSEDGEDSGLAVRLTEIGSPAAGLA</sequence>
<dbReference type="GO" id="GO:0003774">
    <property type="term" value="F:cytoskeletal motor activity"/>
    <property type="evidence" value="ECO:0007669"/>
    <property type="project" value="InterPro"/>
</dbReference>
<evidence type="ECO:0000256" key="1">
    <source>
        <dbReference type="ARBA" id="ARBA00009226"/>
    </source>
</evidence>
<comment type="similarity">
    <text evidence="1">Belongs to the FliN/MopA/SpaO family.</text>
</comment>
<dbReference type="GO" id="GO:0009425">
    <property type="term" value="C:bacterial-type flagellum basal body"/>
    <property type="evidence" value="ECO:0007669"/>
    <property type="project" value="InterPro"/>
</dbReference>
<keyword evidence="3" id="KW-0282">Flagellum</keyword>
<keyword evidence="3" id="KW-0966">Cell projection</keyword>
<dbReference type="InterPro" id="IPR001543">
    <property type="entry name" value="FliN-like_C"/>
</dbReference>
<evidence type="ECO:0000259" key="2">
    <source>
        <dbReference type="Pfam" id="PF01052"/>
    </source>
</evidence>
<name>A0A2T6BN99_9RHOB</name>
<dbReference type="EMBL" id="QBKS01000001">
    <property type="protein sequence ID" value="PTX57558.1"/>
    <property type="molecule type" value="Genomic_DNA"/>
</dbReference>
<keyword evidence="3" id="KW-0969">Cilium</keyword>
<dbReference type="RefSeq" id="WP_107845646.1">
    <property type="nucleotide sequence ID" value="NZ_QBKS01000001.1"/>
</dbReference>
<accession>A0A2T6BN99</accession>
<comment type="caution">
    <text evidence="3">The sequence shown here is derived from an EMBL/GenBank/DDBJ whole genome shotgun (WGS) entry which is preliminary data.</text>
</comment>
<evidence type="ECO:0000313" key="3">
    <source>
        <dbReference type="EMBL" id="PTX57558.1"/>
    </source>
</evidence>
<dbReference type="AlphaFoldDB" id="A0A2T6BN99"/>
<dbReference type="Gene3D" id="2.30.330.10">
    <property type="entry name" value="SpoA-like"/>
    <property type="match status" value="1"/>
</dbReference>
<keyword evidence="4" id="KW-1185">Reference proteome</keyword>
<dbReference type="InterPro" id="IPR001172">
    <property type="entry name" value="FliN_T3SS_HrcQb"/>
</dbReference>
<reference evidence="3 4" key="1">
    <citation type="submission" date="2018-04" db="EMBL/GenBank/DDBJ databases">
        <title>Genomic Encyclopedia of Archaeal and Bacterial Type Strains, Phase II (KMG-II): from individual species to whole genera.</title>
        <authorList>
            <person name="Goeker M."/>
        </authorList>
    </citation>
    <scope>NUCLEOTIDE SEQUENCE [LARGE SCALE GENOMIC DNA]</scope>
    <source>
        <strain evidence="3 4">DSM 100977</strain>
    </source>
</reference>
<protein>
    <submittedName>
        <fullName evidence="3">Flagellar motor switch protein FliN/FliY</fullName>
    </submittedName>
</protein>
<dbReference type="Pfam" id="PF01052">
    <property type="entry name" value="FliMN_C"/>
    <property type="match status" value="1"/>
</dbReference>
<dbReference type="OrthoDB" id="9790303at2"/>
<dbReference type="GO" id="GO:0071973">
    <property type="term" value="P:bacterial-type flagellum-dependent cell motility"/>
    <property type="evidence" value="ECO:0007669"/>
    <property type="project" value="InterPro"/>
</dbReference>
<dbReference type="GO" id="GO:0006935">
    <property type="term" value="P:chemotaxis"/>
    <property type="evidence" value="ECO:0007669"/>
    <property type="project" value="InterPro"/>
</dbReference>
<evidence type="ECO:0000313" key="4">
    <source>
        <dbReference type="Proteomes" id="UP000243978"/>
    </source>
</evidence>
<dbReference type="SUPFAM" id="SSF101801">
    <property type="entry name" value="Surface presentation of antigens (SPOA)"/>
    <property type="match status" value="1"/>
</dbReference>
<gene>
    <name evidence="3" type="ORF">C8N43_2228</name>
</gene>
<organism evidence="3 4">
    <name type="scientific">Litoreibacter ponti</name>
    <dbReference type="NCBI Taxonomy" id="1510457"/>
    <lineage>
        <taxon>Bacteria</taxon>
        <taxon>Pseudomonadati</taxon>
        <taxon>Pseudomonadota</taxon>
        <taxon>Alphaproteobacteria</taxon>
        <taxon>Rhodobacterales</taxon>
        <taxon>Roseobacteraceae</taxon>
        <taxon>Litoreibacter</taxon>
    </lineage>
</organism>
<dbReference type="Proteomes" id="UP000243978">
    <property type="component" value="Unassembled WGS sequence"/>
</dbReference>
<dbReference type="InterPro" id="IPR036429">
    <property type="entry name" value="SpoA-like_sf"/>
</dbReference>
<proteinExistence type="inferred from homology"/>
<dbReference type="PRINTS" id="PR00956">
    <property type="entry name" value="FLGMOTORFLIN"/>
</dbReference>